<evidence type="ECO:0000313" key="4">
    <source>
        <dbReference type="Proteomes" id="UP001498238"/>
    </source>
</evidence>
<dbReference type="RefSeq" id="WP_339393989.1">
    <property type="nucleotide sequence ID" value="NZ_BAAAAF010000024.1"/>
</dbReference>
<dbReference type="PANTHER" id="PTHR39335:SF1">
    <property type="entry name" value="BLL4220 PROTEIN"/>
    <property type="match status" value="1"/>
</dbReference>
<gene>
    <name evidence="3" type="ORF">NCCP602_33310</name>
</gene>
<dbReference type="PANTHER" id="PTHR39335">
    <property type="entry name" value="BLL4220 PROTEIN"/>
    <property type="match status" value="1"/>
</dbReference>
<organism evidence="3 4">
    <name type="scientific">Brevibacterium metallidurans</name>
    <dbReference type="NCBI Taxonomy" id="1482676"/>
    <lineage>
        <taxon>Bacteria</taxon>
        <taxon>Bacillati</taxon>
        <taxon>Actinomycetota</taxon>
        <taxon>Actinomycetes</taxon>
        <taxon>Micrococcales</taxon>
        <taxon>Brevibacteriaceae</taxon>
        <taxon>Brevibacterium</taxon>
    </lineage>
</organism>
<reference evidence="3 4" key="1">
    <citation type="submission" date="2024-01" db="EMBL/GenBank/DDBJ databases">
        <title>Characterization of antibiotic resistant novel bacterial strains and their environmental applications.</title>
        <authorList>
            <person name="Manzoor S."/>
            <person name="Abbas S."/>
            <person name="Arshad M."/>
            <person name="Ahmed I."/>
        </authorList>
    </citation>
    <scope>NUCLEOTIDE SEQUENCE [LARGE SCALE GENOMIC DNA]</scope>
    <source>
        <strain evidence="3 4">NCCP-602</strain>
    </source>
</reference>
<dbReference type="EMBL" id="BAAAAF010000024">
    <property type="protein sequence ID" value="GAA0037369.1"/>
    <property type="molecule type" value="Genomic_DNA"/>
</dbReference>
<accession>A0ABP3CEE8</accession>
<feature type="region of interest" description="Disordered" evidence="1">
    <location>
        <begin position="27"/>
        <end position="59"/>
    </location>
</feature>
<evidence type="ECO:0000313" key="3">
    <source>
        <dbReference type="EMBL" id="GAA0037369.1"/>
    </source>
</evidence>
<dbReference type="Proteomes" id="UP001498238">
    <property type="component" value="Unassembled WGS sequence"/>
</dbReference>
<proteinExistence type="predicted"/>
<dbReference type="Pfam" id="PF03640">
    <property type="entry name" value="Lipoprotein_15"/>
    <property type="match status" value="2"/>
</dbReference>
<keyword evidence="4" id="KW-1185">Reference proteome</keyword>
<sequence>MSTKLASILAASTLVIAGLSGCGSSDGGGGYGAPASDGASDSAESSGTESGGTDAAAGAGTLSTAETDLGEIIVDGNGMTVYQFAKDTQGADKSACEGDCAAKWPAVPGGDQVKLDGVTGDLATITGVDGKPQLTLDGWPLYYFAGDSAAGETKGQGLMDAWWVLSPEAKPIK</sequence>
<dbReference type="PROSITE" id="PS51257">
    <property type="entry name" value="PROKAR_LIPOPROTEIN"/>
    <property type="match status" value="1"/>
</dbReference>
<keyword evidence="2" id="KW-0732">Signal</keyword>
<comment type="caution">
    <text evidence="3">The sequence shown here is derived from an EMBL/GenBank/DDBJ whole genome shotgun (WGS) entry which is preliminary data.</text>
</comment>
<name>A0ABP3CEE8_9MICO</name>
<evidence type="ECO:0000256" key="2">
    <source>
        <dbReference type="SAM" id="SignalP"/>
    </source>
</evidence>
<feature type="chain" id="PRO_5046533781" description="Lipoprotein with Yx(FWY)xxD motif" evidence="2">
    <location>
        <begin position="18"/>
        <end position="173"/>
    </location>
</feature>
<feature type="compositionally biased region" description="Low complexity" evidence="1">
    <location>
        <begin position="33"/>
        <end position="59"/>
    </location>
</feature>
<dbReference type="InterPro" id="IPR005297">
    <property type="entry name" value="Lipoprotein_repeat"/>
</dbReference>
<feature type="signal peptide" evidence="2">
    <location>
        <begin position="1"/>
        <end position="17"/>
    </location>
</feature>
<evidence type="ECO:0000256" key="1">
    <source>
        <dbReference type="SAM" id="MobiDB-lite"/>
    </source>
</evidence>
<evidence type="ECO:0008006" key="5">
    <source>
        <dbReference type="Google" id="ProtNLM"/>
    </source>
</evidence>
<protein>
    <recommendedName>
        <fullName evidence="5">Lipoprotein with Yx(FWY)xxD motif</fullName>
    </recommendedName>
</protein>